<dbReference type="CDD" id="cd07561">
    <property type="entry name" value="Peptidase_S41_CPP_like"/>
    <property type="match status" value="1"/>
</dbReference>
<evidence type="ECO:0000313" key="5">
    <source>
        <dbReference type="Proteomes" id="UP001388259"/>
    </source>
</evidence>
<accession>A0AB35YXG0</accession>
<name>A0AB35YXG0_9FLAO</name>
<organism evidence="3 5">
    <name type="scientific">Aequorivita flava</name>
    <dbReference type="NCBI Taxonomy" id="3114371"/>
    <lineage>
        <taxon>Bacteria</taxon>
        <taxon>Pseudomonadati</taxon>
        <taxon>Bacteroidota</taxon>
        <taxon>Flavobacteriia</taxon>
        <taxon>Flavobacteriales</taxon>
        <taxon>Flavobacteriaceae</taxon>
        <taxon>Aequorivita</taxon>
    </lineage>
</organism>
<protein>
    <submittedName>
        <fullName evidence="3">S41 family peptidase</fullName>
    </submittedName>
</protein>
<dbReference type="PANTHER" id="PTHR32060:SF30">
    <property type="entry name" value="CARBOXY-TERMINAL PROCESSING PROTEASE CTPA"/>
    <property type="match status" value="1"/>
</dbReference>
<dbReference type="InterPro" id="IPR029045">
    <property type="entry name" value="ClpP/crotonase-like_dom_sf"/>
</dbReference>
<dbReference type="PANTHER" id="PTHR32060">
    <property type="entry name" value="TAIL-SPECIFIC PROTEASE"/>
    <property type="match status" value="1"/>
</dbReference>
<evidence type="ECO:0000313" key="4">
    <source>
        <dbReference type="EMBL" id="MEM0573815.1"/>
    </source>
</evidence>
<dbReference type="Gene3D" id="2.30.42.10">
    <property type="match status" value="1"/>
</dbReference>
<sequence length="471" mass="52397">MKRKIFIPLLALSTLLVSCFEDADDNFQQASTLEIQNFIYRGLNYFYLYKADTPELANDAFANDDDLNSFLNNYETPEALFDYLLSPQDRFSTLFSDYTLIENALSGITLSNGMEFGLVYYPDNSGNVFGYVRYVLPNTDAQSEGIKRGDLFTTIDGQQLNENNYNDLLAPDSYTIGLATYDGSDFTPTGETALLNKMQYNENPVYKSQILTVNGTKIGYLMYNGFIKDYDTELNNAFAQFKAEGINNLVLDLRYNGGGSVETATDLASMITGQFNGQVFYKEFWNEDRQAENAVDGLFDNTISNGSAINNLNLTQVYILTTRRSASASELVINGLKPYIDAVQVGDTTTGKFQASFLLYDAPAPQFNRNEANLGHTYAMLPLVFKTANAAGNTDFINGLFPNITLKEDYFNLGVLGDENEPLLAAALSEIAGRPMPLNKDAQYLKEISDSQENSPINGKMIGTQHRIYGE</sequence>
<gene>
    <name evidence="4" type="ORF">VZD24_09820</name>
    <name evidence="3" type="ORF">VZD85_11020</name>
</gene>
<dbReference type="Proteomes" id="UP001388259">
    <property type="component" value="Unassembled WGS sequence"/>
</dbReference>
<dbReference type="InterPro" id="IPR041613">
    <property type="entry name" value="Pept_S41_N"/>
</dbReference>
<dbReference type="AlphaFoldDB" id="A0AB35YXG0"/>
<evidence type="ECO:0000259" key="2">
    <source>
        <dbReference type="SMART" id="SM00245"/>
    </source>
</evidence>
<keyword evidence="6" id="KW-1185">Reference proteome</keyword>
<proteinExistence type="predicted"/>
<dbReference type="Gene3D" id="3.30.750.170">
    <property type="match status" value="1"/>
</dbReference>
<dbReference type="Pfam" id="PF18294">
    <property type="entry name" value="Pept_S41_N"/>
    <property type="match status" value="1"/>
</dbReference>
<dbReference type="Gene3D" id="3.90.226.10">
    <property type="entry name" value="2-enoyl-CoA Hydratase, Chain A, domain 1"/>
    <property type="match status" value="1"/>
</dbReference>
<feature type="signal peptide" evidence="1">
    <location>
        <begin position="1"/>
        <end position="23"/>
    </location>
</feature>
<dbReference type="GO" id="GO:0008236">
    <property type="term" value="F:serine-type peptidase activity"/>
    <property type="evidence" value="ECO:0007669"/>
    <property type="project" value="InterPro"/>
</dbReference>
<comment type="caution">
    <text evidence="3">The sequence shown here is derived from an EMBL/GenBank/DDBJ whole genome shotgun (WGS) entry which is preliminary data.</text>
</comment>
<dbReference type="GO" id="GO:0007165">
    <property type="term" value="P:signal transduction"/>
    <property type="evidence" value="ECO:0007669"/>
    <property type="project" value="TreeGrafter"/>
</dbReference>
<dbReference type="RefSeq" id="WP_279448398.1">
    <property type="nucleotide sequence ID" value="NZ_JAZBJM010000007.1"/>
</dbReference>
<dbReference type="EMBL" id="JAZBJM010000007">
    <property type="protein sequence ID" value="MEM0518887.1"/>
    <property type="molecule type" value="Genomic_DNA"/>
</dbReference>
<dbReference type="Proteomes" id="UP001390963">
    <property type="component" value="Unassembled WGS sequence"/>
</dbReference>
<dbReference type="PROSITE" id="PS51257">
    <property type="entry name" value="PROKAR_LIPOPROTEIN"/>
    <property type="match status" value="1"/>
</dbReference>
<dbReference type="EMBL" id="JBANCF010000007">
    <property type="protein sequence ID" value="MEM0573815.1"/>
    <property type="molecule type" value="Genomic_DNA"/>
</dbReference>
<dbReference type="SUPFAM" id="SSF50156">
    <property type="entry name" value="PDZ domain-like"/>
    <property type="match status" value="1"/>
</dbReference>
<feature type="domain" description="Tail specific protease" evidence="2">
    <location>
        <begin position="187"/>
        <end position="407"/>
    </location>
</feature>
<dbReference type="Pfam" id="PF03572">
    <property type="entry name" value="Peptidase_S41"/>
    <property type="match status" value="1"/>
</dbReference>
<dbReference type="InterPro" id="IPR036034">
    <property type="entry name" value="PDZ_sf"/>
</dbReference>
<keyword evidence="1" id="KW-0732">Signal</keyword>
<dbReference type="GO" id="GO:0030288">
    <property type="term" value="C:outer membrane-bounded periplasmic space"/>
    <property type="evidence" value="ECO:0007669"/>
    <property type="project" value="TreeGrafter"/>
</dbReference>
<dbReference type="GO" id="GO:0006508">
    <property type="term" value="P:proteolysis"/>
    <property type="evidence" value="ECO:0007669"/>
    <property type="project" value="InterPro"/>
</dbReference>
<reference evidence="3 6" key="1">
    <citation type="submission" date="2024-01" db="EMBL/GenBank/DDBJ databases">
        <title>Aequorivita flavus sp. nov., isolated from deep-sea sediment.</title>
        <authorList>
            <person name="Chen X."/>
        </authorList>
    </citation>
    <scope>NUCLEOTIDE SEQUENCE</scope>
    <source>
        <strain evidence="3">MCCC 1A16923</strain>
        <strain evidence="4 6">MCCC 1A16935</strain>
    </source>
</reference>
<dbReference type="SUPFAM" id="SSF52096">
    <property type="entry name" value="ClpP/crotonase"/>
    <property type="match status" value="1"/>
</dbReference>
<evidence type="ECO:0000313" key="3">
    <source>
        <dbReference type="EMBL" id="MEM0518887.1"/>
    </source>
</evidence>
<dbReference type="GO" id="GO:0004175">
    <property type="term" value="F:endopeptidase activity"/>
    <property type="evidence" value="ECO:0007669"/>
    <property type="project" value="TreeGrafter"/>
</dbReference>
<dbReference type="SMART" id="SM00245">
    <property type="entry name" value="TSPc"/>
    <property type="match status" value="1"/>
</dbReference>
<evidence type="ECO:0000313" key="6">
    <source>
        <dbReference type="Proteomes" id="UP001390963"/>
    </source>
</evidence>
<feature type="chain" id="PRO_5044336923" evidence="1">
    <location>
        <begin position="24"/>
        <end position="471"/>
    </location>
</feature>
<evidence type="ECO:0000256" key="1">
    <source>
        <dbReference type="SAM" id="SignalP"/>
    </source>
</evidence>
<dbReference type="InterPro" id="IPR005151">
    <property type="entry name" value="Tail-specific_protease"/>
</dbReference>